<evidence type="ECO:0000256" key="1">
    <source>
        <dbReference type="ARBA" id="ARBA00007409"/>
    </source>
</evidence>
<feature type="domain" description="GST C-terminal" evidence="3">
    <location>
        <begin position="98"/>
        <end position="222"/>
    </location>
</feature>
<dbReference type="AlphaFoldDB" id="A0A2K1QRJ0"/>
<dbReference type="OrthoDB" id="422574at2759"/>
<comment type="similarity">
    <text evidence="1">Belongs to the GST superfamily.</text>
</comment>
<feature type="domain" description="GST N-terminal" evidence="2">
    <location>
        <begin position="5"/>
        <end position="90"/>
    </location>
</feature>
<dbReference type="Proteomes" id="UP000243797">
    <property type="component" value="Unassembled WGS sequence"/>
</dbReference>
<dbReference type="InParanoid" id="A0A2K1QRJ0"/>
<dbReference type="PROSITE" id="PS50404">
    <property type="entry name" value="GST_NTER"/>
    <property type="match status" value="1"/>
</dbReference>
<dbReference type="SUPFAM" id="SSF52833">
    <property type="entry name" value="Thioredoxin-like"/>
    <property type="match status" value="1"/>
</dbReference>
<dbReference type="STRING" id="2082308.A0A2K1QRJ0"/>
<dbReference type="PROSITE" id="PS50405">
    <property type="entry name" value="GST_CTER"/>
    <property type="match status" value="1"/>
</dbReference>
<dbReference type="InterPro" id="IPR036282">
    <property type="entry name" value="Glutathione-S-Trfase_C_sf"/>
</dbReference>
<dbReference type="Gene3D" id="1.20.1050.130">
    <property type="match status" value="1"/>
</dbReference>
<comment type="caution">
    <text evidence="4">The sequence shown here is derived from an EMBL/GenBank/DDBJ whole genome shotgun (WGS) entry which is preliminary data.</text>
</comment>
<dbReference type="InterPro" id="IPR004046">
    <property type="entry name" value="GST_C"/>
</dbReference>
<protein>
    <submittedName>
        <fullName evidence="4">Uncharacterized protein</fullName>
    </submittedName>
</protein>
<dbReference type="InterPro" id="IPR036249">
    <property type="entry name" value="Thioredoxin-like_sf"/>
</dbReference>
<dbReference type="SFLD" id="SFLDS00019">
    <property type="entry name" value="Glutathione_Transferase_(cytos"/>
    <property type="match status" value="1"/>
</dbReference>
<dbReference type="InterPro" id="IPR010987">
    <property type="entry name" value="Glutathione-S-Trfase_C-like"/>
</dbReference>
<proteinExistence type="inferred from homology"/>
<dbReference type="PANTHER" id="PTHR44051">
    <property type="entry name" value="GLUTATHIONE S-TRANSFERASE-RELATED"/>
    <property type="match status" value="1"/>
</dbReference>
<sequence>MSNLKPLTLHSHNTGPNPYKVGIVLEALSVPYTVKNWDFGPAENGVKGPAYLKLNPNGRVPALEDPNTGVTAWESGACINYLLRVYDKDNKLGPKGESEQDKVDFDKWTFFLVSTLGPMLGQRNWFINYHPTENEDARKRYLEQTQWCFQVFEDQLAKSGGESVLKGGFSAVDAHFYAWVIFHDMAKVPVDKYPKLQNYIKTLKERPDIKAVYEKIPKGEHA</sequence>
<evidence type="ECO:0000313" key="5">
    <source>
        <dbReference type="Proteomes" id="UP000243797"/>
    </source>
</evidence>
<dbReference type="SFLD" id="SFLDG00358">
    <property type="entry name" value="Main_(cytGST)"/>
    <property type="match status" value="1"/>
</dbReference>
<dbReference type="Pfam" id="PF02798">
    <property type="entry name" value="GST_N"/>
    <property type="match status" value="1"/>
</dbReference>
<evidence type="ECO:0000313" key="4">
    <source>
        <dbReference type="EMBL" id="PNS17662.1"/>
    </source>
</evidence>
<dbReference type="CDD" id="cd03048">
    <property type="entry name" value="GST_N_Ure2p_like"/>
    <property type="match status" value="1"/>
</dbReference>
<dbReference type="Pfam" id="PF14497">
    <property type="entry name" value="GST_C_3"/>
    <property type="match status" value="1"/>
</dbReference>
<dbReference type="InterPro" id="IPR004045">
    <property type="entry name" value="Glutathione_S-Trfase_N"/>
</dbReference>
<dbReference type="SUPFAM" id="SSF47616">
    <property type="entry name" value="GST C-terminal domain-like"/>
    <property type="match status" value="1"/>
</dbReference>
<name>A0A2K1QRJ0_9PEZI</name>
<dbReference type="PANTHER" id="PTHR44051:SF14">
    <property type="entry name" value="GLUTATHIONE S-TRANSFERASE II"/>
    <property type="match status" value="1"/>
</dbReference>
<reference evidence="4 5" key="1">
    <citation type="submission" date="2017-06" db="EMBL/GenBank/DDBJ databases">
        <title>Draft genome sequence of a variant of Elsinoe murrayae.</title>
        <authorList>
            <person name="Cheng Q."/>
        </authorList>
    </citation>
    <scope>NUCLEOTIDE SEQUENCE [LARGE SCALE GENOMIC DNA]</scope>
    <source>
        <strain evidence="4 5">CQ-2017a</strain>
    </source>
</reference>
<gene>
    <name evidence="4" type="ORF">CAC42_3057</name>
</gene>
<evidence type="ECO:0000259" key="3">
    <source>
        <dbReference type="PROSITE" id="PS50405"/>
    </source>
</evidence>
<dbReference type="InterPro" id="IPR040079">
    <property type="entry name" value="Glutathione_S-Trfase"/>
</dbReference>
<organism evidence="4 5">
    <name type="scientific">Sphaceloma murrayae</name>
    <dbReference type="NCBI Taxonomy" id="2082308"/>
    <lineage>
        <taxon>Eukaryota</taxon>
        <taxon>Fungi</taxon>
        <taxon>Dikarya</taxon>
        <taxon>Ascomycota</taxon>
        <taxon>Pezizomycotina</taxon>
        <taxon>Dothideomycetes</taxon>
        <taxon>Dothideomycetidae</taxon>
        <taxon>Myriangiales</taxon>
        <taxon>Elsinoaceae</taxon>
        <taxon>Sphaceloma</taxon>
    </lineage>
</organism>
<dbReference type="EMBL" id="NKHZ01000049">
    <property type="protein sequence ID" value="PNS17662.1"/>
    <property type="molecule type" value="Genomic_DNA"/>
</dbReference>
<accession>A0A2K1QRJ0</accession>
<evidence type="ECO:0000259" key="2">
    <source>
        <dbReference type="PROSITE" id="PS50404"/>
    </source>
</evidence>
<keyword evidence="5" id="KW-1185">Reference proteome</keyword>